<feature type="domain" description="Fucosyltransferase N-terminal" evidence="13">
    <location>
        <begin position="86"/>
        <end position="191"/>
    </location>
</feature>
<keyword evidence="4 11" id="KW-0328">Glycosyltransferase</keyword>
<sequence>MDSNLVDKRKLQPQCNEAYSMLVKKKLFVWIFLTLVMYSLFAASYDKYIFDNLQVLNTKWKTHKNYNSNYKNMFYFDNDDFNRDSRKLILTWEPPFGAMAQNPRHCDGCYLTYDKGTASKADAIVFHFAETWDSPHILPWKDRTPKQRWVWYCMEPPWNVRYVMQKTLTPLNGVFNWTMTYRTDSDILASYSISHKPIKKTIAEMIEGKTAPALAAWVVSNCAASVRKDFVDKLTRYISIDIYGKCSGNYLCRDSVCRNQVLSKYKFYFALENSQCKDYITEKFWNMALESKSVPVVMGPSREDYELVAPPKSFIHVDDFDSVESLAEYLKLLDENDSLYGEYLRWASATESKIDWTTDTRKVEELIKRGAKGLAFSKLINHSHHVCSLCEKLNREPPDKIEVVENLDTWWYGDDYDVNNDSFSVCRPQSGPSGFPLRKFVTLAYSAIFWFLAILLTWYLFKRKILPSDNKQV</sequence>
<dbReference type="InterPro" id="IPR055270">
    <property type="entry name" value="Glyco_tran_10_C"/>
</dbReference>
<evidence type="ECO:0000256" key="5">
    <source>
        <dbReference type="ARBA" id="ARBA00022679"/>
    </source>
</evidence>
<keyword evidence="8 11" id="KW-1133">Transmembrane helix</keyword>
<evidence type="ECO:0000256" key="1">
    <source>
        <dbReference type="ARBA" id="ARBA00004167"/>
    </source>
</evidence>
<keyword evidence="7" id="KW-0735">Signal-anchor</keyword>
<comment type="subcellular location">
    <subcellularLocation>
        <location evidence="11">Golgi apparatus</location>
        <location evidence="11">Golgi stack membrane</location>
        <topology evidence="11">Single-pass type II membrane protein</topology>
    </subcellularLocation>
    <subcellularLocation>
        <location evidence="1">Membrane</location>
        <topology evidence="1">Single-pass membrane protein</topology>
    </subcellularLocation>
</comment>
<evidence type="ECO:0000256" key="2">
    <source>
        <dbReference type="ARBA" id="ARBA00004922"/>
    </source>
</evidence>
<comment type="caution">
    <text evidence="14">The sequence shown here is derived from an EMBL/GenBank/DDBJ whole genome shotgun (WGS) entry which is preliminary data.</text>
</comment>
<dbReference type="EMBL" id="CAWYQH010000013">
    <property type="protein sequence ID" value="CAK8674491.1"/>
    <property type="molecule type" value="Genomic_DNA"/>
</dbReference>
<feature type="transmembrane region" description="Helical" evidence="11">
    <location>
        <begin position="440"/>
        <end position="461"/>
    </location>
</feature>
<keyword evidence="6 11" id="KW-0812">Transmembrane</keyword>
<organism evidence="14 15">
    <name type="scientific">Clavelina lepadiformis</name>
    <name type="common">Light-bulb sea squirt</name>
    <name type="synonym">Ascidia lepadiformis</name>
    <dbReference type="NCBI Taxonomy" id="159417"/>
    <lineage>
        <taxon>Eukaryota</taxon>
        <taxon>Metazoa</taxon>
        <taxon>Chordata</taxon>
        <taxon>Tunicata</taxon>
        <taxon>Ascidiacea</taxon>
        <taxon>Aplousobranchia</taxon>
        <taxon>Clavelinidae</taxon>
        <taxon>Clavelina</taxon>
    </lineage>
</organism>
<feature type="transmembrane region" description="Helical" evidence="11">
    <location>
        <begin position="27"/>
        <end position="45"/>
    </location>
</feature>
<evidence type="ECO:0000256" key="6">
    <source>
        <dbReference type="ARBA" id="ARBA00022692"/>
    </source>
</evidence>
<evidence type="ECO:0000256" key="10">
    <source>
        <dbReference type="ARBA" id="ARBA00023180"/>
    </source>
</evidence>
<dbReference type="PANTHER" id="PTHR11929:SF145">
    <property type="entry name" value="ALPHA-(1,3)-FUCOSYLTRANSFERASE FUT-1"/>
    <property type="match status" value="1"/>
</dbReference>
<evidence type="ECO:0000256" key="7">
    <source>
        <dbReference type="ARBA" id="ARBA00022968"/>
    </source>
</evidence>
<accession>A0ABP0F4V9</accession>
<dbReference type="InterPro" id="IPR031481">
    <property type="entry name" value="Glyco_tran_10_N"/>
</dbReference>
<name>A0ABP0F4V9_CLALP</name>
<dbReference type="InterPro" id="IPR038577">
    <property type="entry name" value="GT10-like_C_sf"/>
</dbReference>
<comment type="similarity">
    <text evidence="3 11">Belongs to the glycosyltransferase 10 family.</text>
</comment>
<gene>
    <name evidence="14" type="ORF">CVLEPA_LOCUS4185</name>
</gene>
<evidence type="ECO:0000256" key="9">
    <source>
        <dbReference type="ARBA" id="ARBA00023136"/>
    </source>
</evidence>
<dbReference type="Pfam" id="PF00852">
    <property type="entry name" value="Glyco_transf_10"/>
    <property type="match status" value="1"/>
</dbReference>
<dbReference type="InterPro" id="IPR001503">
    <property type="entry name" value="Glyco_trans_10"/>
</dbReference>
<evidence type="ECO:0000313" key="15">
    <source>
        <dbReference type="Proteomes" id="UP001642483"/>
    </source>
</evidence>
<evidence type="ECO:0000313" key="14">
    <source>
        <dbReference type="EMBL" id="CAK8674491.1"/>
    </source>
</evidence>
<keyword evidence="15" id="KW-1185">Reference proteome</keyword>
<proteinExistence type="inferred from homology"/>
<dbReference type="SUPFAM" id="SSF53756">
    <property type="entry name" value="UDP-Glycosyltransferase/glycogen phosphorylase"/>
    <property type="match status" value="1"/>
</dbReference>
<evidence type="ECO:0000256" key="8">
    <source>
        <dbReference type="ARBA" id="ARBA00022989"/>
    </source>
</evidence>
<keyword evidence="11" id="KW-0333">Golgi apparatus</keyword>
<comment type="caution">
    <text evidence="11">Lacks conserved residue(s) required for the propagation of feature annotation.</text>
</comment>
<evidence type="ECO:0000259" key="12">
    <source>
        <dbReference type="Pfam" id="PF00852"/>
    </source>
</evidence>
<dbReference type="EC" id="2.4.1.-" evidence="11"/>
<dbReference type="Pfam" id="PF17039">
    <property type="entry name" value="Glyco_tran_10_N"/>
    <property type="match status" value="1"/>
</dbReference>
<dbReference type="PANTHER" id="PTHR11929">
    <property type="entry name" value="ALPHA- 1,3 -FUCOSYLTRANSFERASE"/>
    <property type="match status" value="1"/>
</dbReference>
<evidence type="ECO:0000256" key="11">
    <source>
        <dbReference type="RuleBase" id="RU003832"/>
    </source>
</evidence>
<keyword evidence="5 11" id="KW-0808">Transferase</keyword>
<protein>
    <recommendedName>
        <fullName evidence="11">Fucosyltransferase</fullName>
        <ecNumber evidence="11">2.4.1.-</ecNumber>
    </recommendedName>
</protein>
<keyword evidence="10" id="KW-0325">Glycoprotein</keyword>
<dbReference type="Proteomes" id="UP001642483">
    <property type="component" value="Unassembled WGS sequence"/>
</dbReference>
<reference evidence="14 15" key="1">
    <citation type="submission" date="2024-02" db="EMBL/GenBank/DDBJ databases">
        <authorList>
            <person name="Daric V."/>
            <person name="Darras S."/>
        </authorList>
    </citation>
    <scope>NUCLEOTIDE SEQUENCE [LARGE SCALE GENOMIC DNA]</scope>
</reference>
<keyword evidence="9 11" id="KW-0472">Membrane</keyword>
<evidence type="ECO:0000256" key="3">
    <source>
        <dbReference type="ARBA" id="ARBA00008919"/>
    </source>
</evidence>
<dbReference type="Gene3D" id="3.40.50.11660">
    <property type="entry name" value="Glycosyl transferase family 10, C-terminal domain"/>
    <property type="match status" value="1"/>
</dbReference>
<comment type="pathway">
    <text evidence="2">Protein modification; protein glycosylation.</text>
</comment>
<feature type="domain" description="Fucosyltransferase C-terminal" evidence="12">
    <location>
        <begin position="213"/>
        <end position="410"/>
    </location>
</feature>
<evidence type="ECO:0000256" key="4">
    <source>
        <dbReference type="ARBA" id="ARBA00022676"/>
    </source>
</evidence>
<evidence type="ECO:0000259" key="13">
    <source>
        <dbReference type="Pfam" id="PF17039"/>
    </source>
</evidence>